<feature type="transmembrane region" description="Helical" evidence="7">
    <location>
        <begin position="20"/>
        <end position="44"/>
    </location>
</feature>
<dbReference type="PANTHER" id="PTHR23513:SF11">
    <property type="entry name" value="STAPHYLOFERRIN A TRANSPORTER"/>
    <property type="match status" value="1"/>
</dbReference>
<evidence type="ECO:0000313" key="8">
    <source>
        <dbReference type="EMBL" id="MFC6707014.1"/>
    </source>
</evidence>
<keyword evidence="5 7" id="KW-0472">Membrane</keyword>
<evidence type="ECO:0000256" key="1">
    <source>
        <dbReference type="ARBA" id="ARBA00004651"/>
    </source>
</evidence>
<evidence type="ECO:0000256" key="3">
    <source>
        <dbReference type="ARBA" id="ARBA00022692"/>
    </source>
</evidence>
<keyword evidence="9" id="KW-1185">Reference proteome</keyword>
<dbReference type="PANTHER" id="PTHR23513">
    <property type="entry name" value="INTEGRAL MEMBRANE EFFLUX PROTEIN-RELATED"/>
    <property type="match status" value="1"/>
</dbReference>
<reference evidence="9" key="1">
    <citation type="journal article" date="2019" name="Int. J. Syst. Evol. Microbiol.">
        <title>The Global Catalogue of Microorganisms (GCM) 10K type strain sequencing project: providing services to taxonomists for standard genome sequencing and annotation.</title>
        <authorList>
            <consortium name="The Broad Institute Genomics Platform"/>
            <consortium name="The Broad Institute Genome Sequencing Center for Infectious Disease"/>
            <person name="Wu L."/>
            <person name="Ma J."/>
        </authorList>
    </citation>
    <scope>NUCLEOTIDE SEQUENCE [LARGE SCALE GENOMIC DNA]</scope>
    <source>
        <strain evidence="9">CCUG 58127</strain>
    </source>
</reference>
<dbReference type="Pfam" id="PF07690">
    <property type="entry name" value="MFS_1"/>
    <property type="match status" value="1"/>
</dbReference>
<protein>
    <submittedName>
        <fullName evidence="8">MFS transporter</fullName>
    </submittedName>
</protein>
<evidence type="ECO:0000256" key="7">
    <source>
        <dbReference type="SAM" id="Phobius"/>
    </source>
</evidence>
<comment type="subcellular location">
    <subcellularLocation>
        <location evidence="1">Cell membrane</location>
        <topology evidence="1">Multi-pass membrane protein</topology>
    </subcellularLocation>
</comment>
<sequence length="274" mass="27539">MSEHTVSATAVDAGRLPAAYIWWTVAAATSTLGSSAFGFAMTWYATGVSAGLTGLIGVLITLPTAALLLIGGAVADRVGVRRMLVAGDAVMLLLSLFVVLAATAFGVHAWLLIVVAVVSGVESAFYLPATGVVPRLFATGDALPRATAVNSTLTQLARIAGPPCGALAVAAIAFSGAAAVDGLTFALILLVLLRIRPSHAPPSDSVAGGLSILRSLTTVRCAPQLRAVLVTTGAIAGAVLPAVIYGPSLLARESGWGPGASGSSRSVGWSAAWR</sequence>
<proteinExistence type="predicted"/>
<name>A0ABW2AKB2_9MICO</name>
<keyword evidence="4 7" id="KW-1133">Transmembrane helix</keyword>
<gene>
    <name evidence="8" type="ORF">ACFQDH_17560</name>
</gene>
<keyword evidence="3 7" id="KW-0812">Transmembrane</keyword>
<accession>A0ABW2AKB2</accession>
<evidence type="ECO:0000256" key="6">
    <source>
        <dbReference type="SAM" id="MobiDB-lite"/>
    </source>
</evidence>
<dbReference type="InterPro" id="IPR011701">
    <property type="entry name" value="MFS"/>
</dbReference>
<organism evidence="8 9">
    <name type="scientific">Flexivirga alba</name>
    <dbReference type="NCBI Taxonomy" id="702742"/>
    <lineage>
        <taxon>Bacteria</taxon>
        <taxon>Bacillati</taxon>
        <taxon>Actinomycetota</taxon>
        <taxon>Actinomycetes</taxon>
        <taxon>Micrococcales</taxon>
        <taxon>Dermacoccaceae</taxon>
        <taxon>Flexivirga</taxon>
    </lineage>
</organism>
<dbReference type="Gene3D" id="1.20.1250.20">
    <property type="entry name" value="MFS general substrate transporter like domains"/>
    <property type="match status" value="1"/>
</dbReference>
<dbReference type="Proteomes" id="UP001596298">
    <property type="component" value="Unassembled WGS sequence"/>
</dbReference>
<feature type="transmembrane region" description="Helical" evidence="7">
    <location>
        <begin position="50"/>
        <end position="70"/>
    </location>
</feature>
<dbReference type="InterPro" id="IPR036259">
    <property type="entry name" value="MFS_trans_sf"/>
</dbReference>
<evidence type="ECO:0000256" key="5">
    <source>
        <dbReference type="ARBA" id="ARBA00023136"/>
    </source>
</evidence>
<comment type="caution">
    <text evidence="8">The sequence shown here is derived from an EMBL/GenBank/DDBJ whole genome shotgun (WGS) entry which is preliminary data.</text>
</comment>
<feature type="transmembrane region" description="Helical" evidence="7">
    <location>
        <begin position="91"/>
        <end position="118"/>
    </location>
</feature>
<evidence type="ECO:0000313" key="9">
    <source>
        <dbReference type="Proteomes" id="UP001596298"/>
    </source>
</evidence>
<evidence type="ECO:0000256" key="4">
    <source>
        <dbReference type="ARBA" id="ARBA00022989"/>
    </source>
</evidence>
<dbReference type="RefSeq" id="WP_382403687.1">
    <property type="nucleotide sequence ID" value="NZ_JBHSWH010000001.1"/>
</dbReference>
<dbReference type="SUPFAM" id="SSF103473">
    <property type="entry name" value="MFS general substrate transporter"/>
    <property type="match status" value="1"/>
</dbReference>
<feature type="transmembrane region" description="Helical" evidence="7">
    <location>
        <begin position="166"/>
        <end position="193"/>
    </location>
</feature>
<keyword evidence="2" id="KW-1003">Cell membrane</keyword>
<feature type="region of interest" description="Disordered" evidence="6">
    <location>
        <begin position="255"/>
        <end position="274"/>
    </location>
</feature>
<evidence type="ECO:0000256" key="2">
    <source>
        <dbReference type="ARBA" id="ARBA00022475"/>
    </source>
</evidence>
<dbReference type="EMBL" id="JBHSWH010000001">
    <property type="protein sequence ID" value="MFC6707014.1"/>
    <property type="molecule type" value="Genomic_DNA"/>
</dbReference>